<evidence type="ECO:0000313" key="7">
    <source>
        <dbReference type="EMBL" id="OIM21165.1"/>
    </source>
</evidence>
<evidence type="ECO:0000313" key="8">
    <source>
        <dbReference type="Proteomes" id="UP000181728"/>
    </source>
</evidence>
<dbReference type="GO" id="GO:0016887">
    <property type="term" value="F:ATP hydrolysis activity"/>
    <property type="evidence" value="ECO:0007669"/>
    <property type="project" value="InterPro"/>
</dbReference>
<comment type="caution">
    <text evidence="7">The sequence shown here is derived from an EMBL/GenBank/DDBJ whole genome shotgun (WGS) entry which is preliminary data.</text>
</comment>
<keyword evidence="2" id="KW-0812">Transmembrane</keyword>
<keyword evidence="6" id="KW-0472">Membrane</keyword>
<accession>A0A483C258</accession>
<dbReference type="PROSITE" id="PS50893">
    <property type="entry name" value="ABC_TRANSPORTER_2"/>
    <property type="match status" value="1"/>
</dbReference>
<evidence type="ECO:0000256" key="5">
    <source>
        <dbReference type="ARBA" id="ARBA00022989"/>
    </source>
</evidence>
<dbReference type="GO" id="GO:0005886">
    <property type="term" value="C:plasma membrane"/>
    <property type="evidence" value="ECO:0007669"/>
    <property type="project" value="UniProtKB-SubCell"/>
</dbReference>
<reference evidence="7 8" key="1">
    <citation type="journal article" date="2016" name="BMC Genomics">
        <title>Consensus pan-genome assembly of the specialised wine bacterium Oenococcus oeni.</title>
        <authorList>
            <person name="Sternes P.R."/>
            <person name="Borneman A.R."/>
        </authorList>
    </citation>
    <scope>NUCLEOTIDE SEQUENCE [LARGE SCALE GENOMIC DNA]</scope>
    <source>
        <strain evidence="7 8">AWRIB661</strain>
    </source>
</reference>
<dbReference type="Pfam" id="PF00005">
    <property type="entry name" value="ABC_tran"/>
    <property type="match status" value="1"/>
</dbReference>
<name>A0A483C258_OENOE</name>
<dbReference type="Gene3D" id="1.20.1560.10">
    <property type="entry name" value="ABC transporter type 1, transmembrane domain"/>
    <property type="match status" value="1"/>
</dbReference>
<dbReference type="InterPro" id="IPR011527">
    <property type="entry name" value="ABC1_TM_dom"/>
</dbReference>
<protein>
    <submittedName>
        <fullName evidence="7">Multidrug ABC transporter ATP-binding protein</fullName>
    </submittedName>
</protein>
<dbReference type="PANTHER" id="PTHR24221">
    <property type="entry name" value="ATP-BINDING CASSETTE SUB-FAMILY B"/>
    <property type="match status" value="1"/>
</dbReference>
<dbReference type="RefSeq" id="WP_071448964.1">
    <property type="nucleotide sequence ID" value="NZ_MLOK01000039.1"/>
</dbReference>
<dbReference type="SUPFAM" id="SSF90123">
    <property type="entry name" value="ABC transporter transmembrane region"/>
    <property type="match status" value="1"/>
</dbReference>
<organism evidence="7 8">
    <name type="scientific">Oenococcus oeni</name>
    <name type="common">Leuconostoc oenos</name>
    <dbReference type="NCBI Taxonomy" id="1247"/>
    <lineage>
        <taxon>Bacteria</taxon>
        <taxon>Bacillati</taxon>
        <taxon>Bacillota</taxon>
        <taxon>Bacilli</taxon>
        <taxon>Lactobacillales</taxon>
        <taxon>Lactobacillaceae</taxon>
        <taxon>Oenococcus</taxon>
    </lineage>
</organism>
<dbReference type="GO" id="GO:0034040">
    <property type="term" value="F:ATPase-coupled lipid transmembrane transporter activity"/>
    <property type="evidence" value="ECO:0007669"/>
    <property type="project" value="TreeGrafter"/>
</dbReference>
<evidence type="ECO:0000256" key="3">
    <source>
        <dbReference type="ARBA" id="ARBA00022741"/>
    </source>
</evidence>
<dbReference type="Proteomes" id="UP000181728">
    <property type="component" value="Unassembled WGS sequence"/>
</dbReference>
<dbReference type="EMBL" id="MLOK01000039">
    <property type="protein sequence ID" value="OIM21165.1"/>
    <property type="molecule type" value="Genomic_DNA"/>
</dbReference>
<keyword evidence="4 7" id="KW-0067">ATP-binding</keyword>
<dbReference type="InterPro" id="IPR039421">
    <property type="entry name" value="Type_1_exporter"/>
</dbReference>
<dbReference type="PANTHER" id="PTHR24221:SF654">
    <property type="entry name" value="ATP-BINDING CASSETTE SUB-FAMILY B MEMBER 6"/>
    <property type="match status" value="1"/>
</dbReference>
<dbReference type="InterPro" id="IPR003593">
    <property type="entry name" value="AAA+_ATPase"/>
</dbReference>
<evidence type="ECO:0000256" key="6">
    <source>
        <dbReference type="ARBA" id="ARBA00023136"/>
    </source>
</evidence>
<dbReference type="GO" id="GO:0140359">
    <property type="term" value="F:ABC-type transporter activity"/>
    <property type="evidence" value="ECO:0007669"/>
    <property type="project" value="InterPro"/>
</dbReference>
<dbReference type="SMART" id="SM00382">
    <property type="entry name" value="AAA"/>
    <property type="match status" value="1"/>
</dbReference>
<dbReference type="InterPro" id="IPR027417">
    <property type="entry name" value="P-loop_NTPase"/>
</dbReference>
<comment type="subcellular location">
    <subcellularLocation>
        <location evidence="1">Cell membrane</location>
        <topology evidence="1">Multi-pass membrane protein</topology>
    </subcellularLocation>
</comment>
<evidence type="ECO:0000256" key="4">
    <source>
        <dbReference type="ARBA" id="ARBA00022840"/>
    </source>
</evidence>
<keyword evidence="3" id="KW-0547">Nucleotide-binding</keyword>
<dbReference type="Pfam" id="PF00664">
    <property type="entry name" value="ABC_membrane"/>
    <property type="match status" value="1"/>
</dbReference>
<dbReference type="GO" id="GO:0005524">
    <property type="term" value="F:ATP binding"/>
    <property type="evidence" value="ECO:0007669"/>
    <property type="project" value="UniProtKB-KW"/>
</dbReference>
<dbReference type="PROSITE" id="PS50929">
    <property type="entry name" value="ABC_TM1F"/>
    <property type="match status" value="1"/>
</dbReference>
<gene>
    <name evidence="7" type="ORF">ATX59_05140</name>
</gene>
<dbReference type="SUPFAM" id="SSF52540">
    <property type="entry name" value="P-loop containing nucleoside triphosphate hydrolases"/>
    <property type="match status" value="1"/>
</dbReference>
<keyword evidence="5" id="KW-1133">Transmembrane helix</keyword>
<dbReference type="InterPro" id="IPR003439">
    <property type="entry name" value="ABC_transporter-like_ATP-bd"/>
</dbReference>
<dbReference type="InterPro" id="IPR036640">
    <property type="entry name" value="ABC1_TM_sf"/>
</dbReference>
<dbReference type="AlphaFoldDB" id="A0A483C258"/>
<dbReference type="Gene3D" id="3.40.50.300">
    <property type="entry name" value="P-loop containing nucleotide triphosphate hydrolases"/>
    <property type="match status" value="1"/>
</dbReference>
<dbReference type="InterPro" id="IPR017871">
    <property type="entry name" value="ABC_transporter-like_CS"/>
</dbReference>
<proteinExistence type="predicted"/>
<evidence type="ECO:0000256" key="1">
    <source>
        <dbReference type="ARBA" id="ARBA00004651"/>
    </source>
</evidence>
<dbReference type="PROSITE" id="PS00211">
    <property type="entry name" value="ABC_TRANSPORTER_1"/>
    <property type="match status" value="1"/>
</dbReference>
<sequence length="540" mass="61191">MLKRLLIQTHRLNNLLLASIFCGAISTLLQIFIIAAAFYLIIQHQFSWTYALILLFVALALGFSRFGEQYLGHFIAFHLLADLRTQLYDHLLSLAPAKLDDKESGKILKLLVKDIEQIEVFYAHTIAPVVIAVLLSFLQSFLIFLFSPLMGTLALLSYFWIGFVLPLFRKKKIENTSSSLSKYETENDQLLSETVNGKSLLQQFQKIEQRISLLDKQRDLIGNTIKKRNFSDSAAATATQLSLLFFSIAMGYLAFNFSVGNTLCWVIAFTFPFSFGRVLALANLPSSLGNALLSAKNIFKILDEKAVSNLSENQEIFLIKQSRFVDVDFSYPLRPNKTVLKDASLIGKKSEVIGIIGESGEGKSTLMKLLMKWYQPKKGLIEVDNHDLRKIKKSGLRKQINYVAQNPLILSGTIRENITLKNNNFADSKIWESLKKVQLDKTVKKMPKELDTKISRLEQRFSSGELQRLEIARALLYPSSILILDEPTSNLDTLNEAIIINSLQNYYRGLIFIVTHRPSSLSFTKRVYRLAGGELVEIKQ</sequence>
<evidence type="ECO:0000256" key="2">
    <source>
        <dbReference type="ARBA" id="ARBA00022692"/>
    </source>
</evidence>